<accession>M1DLG5</accession>
<dbReference type="HOGENOM" id="CLU_1597377_0_0_1"/>
<dbReference type="AlphaFoldDB" id="M1DLG5"/>
<keyword evidence="3" id="KW-1185">Reference proteome</keyword>
<evidence type="ECO:0000256" key="1">
    <source>
        <dbReference type="SAM" id="MobiDB-lite"/>
    </source>
</evidence>
<protein>
    <submittedName>
        <fullName evidence="2">Uncharacterized protein</fullName>
    </submittedName>
</protein>
<dbReference type="InParanoid" id="M1DLG5"/>
<sequence length="167" mass="19261">MQNFRSCSSLLRNPENSAKGRPTAGPIDPRSDHGPWFRSVDRHPQNPSSEVEQRLTRTDHRSIDGSSVKPIDWPRQFEDSGCLVFSPMRWTPKLRRLTPKLCRFDFHVVVTLLLISLNEIQNPSGVDSLGSRITLSRFRSSAIRSRVDQFPIHIQQYQWSVLILRGR</sequence>
<name>M1DLG5_SOLTU</name>
<organism evidence="2 3">
    <name type="scientific">Solanum tuberosum</name>
    <name type="common">Potato</name>
    <dbReference type="NCBI Taxonomy" id="4113"/>
    <lineage>
        <taxon>Eukaryota</taxon>
        <taxon>Viridiplantae</taxon>
        <taxon>Streptophyta</taxon>
        <taxon>Embryophyta</taxon>
        <taxon>Tracheophyta</taxon>
        <taxon>Spermatophyta</taxon>
        <taxon>Magnoliopsida</taxon>
        <taxon>eudicotyledons</taxon>
        <taxon>Gunneridae</taxon>
        <taxon>Pentapetalae</taxon>
        <taxon>asterids</taxon>
        <taxon>lamiids</taxon>
        <taxon>Solanales</taxon>
        <taxon>Solanaceae</taxon>
        <taxon>Solanoideae</taxon>
        <taxon>Solaneae</taxon>
        <taxon>Solanum</taxon>
    </lineage>
</organism>
<dbReference type="PaxDb" id="4113-PGSC0003DMT400090906"/>
<dbReference type="EnsemblPlants" id="PGSC0003DMT400090906">
    <property type="protein sequence ID" value="PGSC0003DMT400090906"/>
    <property type="gene ID" value="PGSC0003DMG400040477"/>
</dbReference>
<feature type="compositionally biased region" description="Basic and acidic residues" evidence="1">
    <location>
        <begin position="29"/>
        <end position="44"/>
    </location>
</feature>
<dbReference type="Proteomes" id="UP000011115">
    <property type="component" value="Unassembled WGS sequence"/>
</dbReference>
<evidence type="ECO:0000313" key="3">
    <source>
        <dbReference type="Proteomes" id="UP000011115"/>
    </source>
</evidence>
<dbReference type="Gramene" id="PGSC0003DMT400090906">
    <property type="protein sequence ID" value="PGSC0003DMT400090906"/>
    <property type="gene ID" value="PGSC0003DMG400040477"/>
</dbReference>
<evidence type="ECO:0000313" key="2">
    <source>
        <dbReference type="EnsemblPlants" id="PGSC0003DMT400090906"/>
    </source>
</evidence>
<feature type="region of interest" description="Disordered" evidence="1">
    <location>
        <begin position="1"/>
        <end position="67"/>
    </location>
</feature>
<reference evidence="3" key="1">
    <citation type="journal article" date="2011" name="Nature">
        <title>Genome sequence and analysis of the tuber crop potato.</title>
        <authorList>
            <consortium name="The Potato Genome Sequencing Consortium"/>
        </authorList>
    </citation>
    <scope>NUCLEOTIDE SEQUENCE [LARGE SCALE GENOMIC DNA]</scope>
    <source>
        <strain evidence="3">cv. DM1-3 516 R44</strain>
    </source>
</reference>
<proteinExistence type="predicted"/>
<feature type="compositionally biased region" description="Basic and acidic residues" evidence="1">
    <location>
        <begin position="51"/>
        <end position="63"/>
    </location>
</feature>
<reference evidence="2" key="2">
    <citation type="submission" date="2015-06" db="UniProtKB">
        <authorList>
            <consortium name="EnsemblPlants"/>
        </authorList>
    </citation>
    <scope>IDENTIFICATION</scope>
    <source>
        <strain evidence="2">DM1-3 516 R44</strain>
    </source>
</reference>
<feature type="compositionally biased region" description="Polar residues" evidence="1">
    <location>
        <begin position="1"/>
        <end position="16"/>
    </location>
</feature>